<keyword evidence="5" id="KW-1134">Transmembrane beta strand</keyword>
<dbReference type="EC" id="3.1.1.32" evidence="17"/>
<dbReference type="GO" id="GO:0046872">
    <property type="term" value="F:metal ion binding"/>
    <property type="evidence" value="ECO:0007669"/>
    <property type="project" value="UniProtKB-KW"/>
</dbReference>
<dbReference type="GO" id="GO:0009279">
    <property type="term" value="C:cell outer membrane"/>
    <property type="evidence" value="ECO:0007669"/>
    <property type="project" value="UniProtKB-SubCell"/>
</dbReference>
<evidence type="ECO:0000256" key="14">
    <source>
        <dbReference type="ARBA" id="ARBA00023237"/>
    </source>
</evidence>
<keyword evidence="12 17" id="KW-0443">Lipid metabolism</keyword>
<organism evidence="18 19">
    <name type="scientific">Neopusillimonas maritima</name>
    <dbReference type="NCBI Taxonomy" id="2026239"/>
    <lineage>
        <taxon>Bacteria</taxon>
        <taxon>Pseudomonadati</taxon>
        <taxon>Pseudomonadota</taxon>
        <taxon>Betaproteobacteria</taxon>
        <taxon>Burkholderiales</taxon>
        <taxon>Alcaligenaceae</taxon>
        <taxon>Neopusillimonas</taxon>
    </lineage>
</organism>
<comment type="catalytic activity">
    <reaction evidence="1 17">
        <text>a 1,2-diacyl-sn-glycero-3-phosphocholine + H2O = a 2-acyl-sn-glycero-3-phosphocholine + a fatty acid + H(+)</text>
        <dbReference type="Rhea" id="RHEA:18689"/>
        <dbReference type="ChEBI" id="CHEBI:15377"/>
        <dbReference type="ChEBI" id="CHEBI:15378"/>
        <dbReference type="ChEBI" id="CHEBI:28868"/>
        <dbReference type="ChEBI" id="CHEBI:57643"/>
        <dbReference type="ChEBI" id="CHEBI:57875"/>
        <dbReference type="EC" id="3.1.1.32"/>
    </reaction>
</comment>
<evidence type="ECO:0000256" key="9">
    <source>
        <dbReference type="ARBA" id="ARBA00022801"/>
    </source>
</evidence>
<dbReference type="PANTHER" id="PTHR40457:SF1">
    <property type="entry name" value="PHOSPHOLIPASE A1"/>
    <property type="match status" value="1"/>
</dbReference>
<evidence type="ECO:0000313" key="19">
    <source>
        <dbReference type="Proteomes" id="UP000266206"/>
    </source>
</evidence>
<evidence type="ECO:0000256" key="1">
    <source>
        <dbReference type="ARBA" id="ARBA00000111"/>
    </source>
</evidence>
<comment type="catalytic activity">
    <reaction evidence="2 17">
        <text>a 1,2-diacyl-sn-glycero-3-phosphocholine + H2O = a 1-acyl-sn-glycero-3-phosphocholine + a fatty acid + H(+)</text>
        <dbReference type="Rhea" id="RHEA:15801"/>
        <dbReference type="ChEBI" id="CHEBI:15377"/>
        <dbReference type="ChEBI" id="CHEBI:15378"/>
        <dbReference type="ChEBI" id="CHEBI:28868"/>
        <dbReference type="ChEBI" id="CHEBI:57643"/>
        <dbReference type="ChEBI" id="CHEBI:58168"/>
        <dbReference type="EC" id="3.1.1.4"/>
    </reaction>
</comment>
<feature type="binding site" description="in dimeric form" evidence="16">
    <location>
        <position position="288"/>
    </location>
    <ligand>
        <name>Ca(2+)</name>
        <dbReference type="ChEBI" id="CHEBI:29108"/>
        <label>1</label>
    </ligand>
</feature>
<keyword evidence="11 17" id="KW-0442">Lipid degradation</keyword>
<accession>A0A3A1YT22</accession>
<dbReference type="EMBL" id="NQYH01000007">
    <property type="protein sequence ID" value="RIY40785.1"/>
    <property type="molecule type" value="Genomic_DNA"/>
</dbReference>
<comment type="subcellular location">
    <subcellularLocation>
        <location evidence="17">Cell outer membrane</location>
        <topology evidence="17">Multi-pass membrane protein</topology>
    </subcellularLocation>
    <text evidence="17">One of the very few enzymes located there.</text>
</comment>
<comment type="subunit">
    <text evidence="4 17">Homodimer; dimerization is reversible, and the dimeric form is the active one.</text>
</comment>
<keyword evidence="13" id="KW-0472">Membrane</keyword>
<feature type="binding site" description="in dimeric form" evidence="16">
    <location>
        <position position="241"/>
    </location>
    <ligand>
        <name>Ca(2+)</name>
        <dbReference type="ChEBI" id="CHEBI:29108"/>
        <label>1</label>
    </ligand>
</feature>
<evidence type="ECO:0000313" key="18">
    <source>
        <dbReference type="EMBL" id="RIY40785.1"/>
    </source>
</evidence>
<dbReference type="Proteomes" id="UP000266206">
    <property type="component" value="Unassembled WGS sequence"/>
</dbReference>
<comment type="similarity">
    <text evidence="3 17">Belongs to the phospholipase A1 family.</text>
</comment>
<evidence type="ECO:0000256" key="7">
    <source>
        <dbReference type="ARBA" id="ARBA00022723"/>
    </source>
</evidence>
<keyword evidence="14 17" id="KW-0998">Cell outer membrane</keyword>
<keyword evidence="10 16" id="KW-0106">Calcium</keyword>
<reference evidence="18 19" key="1">
    <citation type="submission" date="2017-08" db="EMBL/GenBank/DDBJ databases">
        <title>Pusillimonas indicus sp. nov., a member of the family Alcaligenaceae isolated from surface seawater.</title>
        <authorList>
            <person name="Li J."/>
        </authorList>
    </citation>
    <scope>NUCLEOTIDE SEQUENCE [LARGE SCALE GENOMIC DNA]</scope>
    <source>
        <strain evidence="18 19">L52-1-41</strain>
    </source>
</reference>
<name>A0A3A1YT22_9BURK</name>
<evidence type="ECO:0000256" key="15">
    <source>
        <dbReference type="PIRSR" id="PIRSR603187-1"/>
    </source>
</evidence>
<dbReference type="InterPro" id="IPR036541">
    <property type="entry name" value="PLipase_A1_sf"/>
</dbReference>
<evidence type="ECO:0000256" key="2">
    <source>
        <dbReference type="ARBA" id="ARBA00001604"/>
    </source>
</evidence>
<evidence type="ECO:0000256" key="4">
    <source>
        <dbReference type="ARBA" id="ARBA00011702"/>
    </source>
</evidence>
<comment type="function">
    <text evidence="17">Hydrolysis of phosphatidylcholine with phospholipase A2 (EC 3.1.1.4) and phospholipase A1 (EC 3.1.1.32) activities.</text>
</comment>
<comment type="caution">
    <text evidence="18">The sequence shown here is derived from an EMBL/GenBank/DDBJ whole genome shotgun (WGS) entry which is preliminary data.</text>
</comment>
<dbReference type="GO" id="GO:0016042">
    <property type="term" value="P:lipid catabolic process"/>
    <property type="evidence" value="ECO:0007669"/>
    <property type="project" value="UniProtKB-KW"/>
</dbReference>
<keyword evidence="7 16" id="KW-0479">Metal-binding</keyword>
<dbReference type="EC" id="3.1.1.4" evidence="17"/>
<keyword evidence="6" id="KW-0812">Transmembrane</keyword>
<dbReference type="RefSeq" id="WP_119516323.1">
    <property type="nucleotide sequence ID" value="NZ_NQYH01000007.1"/>
</dbReference>
<protein>
    <recommendedName>
        <fullName evidence="17">Phospholipase A1</fullName>
        <ecNumber evidence="17">3.1.1.32</ecNumber>
        <ecNumber evidence="17">3.1.1.4</ecNumber>
    </recommendedName>
    <alternativeName>
        <fullName evidence="17">Phosphatidylcholine 1-acylhydrolase</fullName>
    </alternativeName>
</protein>
<evidence type="ECO:0000256" key="16">
    <source>
        <dbReference type="PIRSR" id="PIRSR603187-2"/>
    </source>
</evidence>
<evidence type="ECO:0000256" key="10">
    <source>
        <dbReference type="ARBA" id="ARBA00022837"/>
    </source>
</evidence>
<evidence type="ECO:0000256" key="12">
    <source>
        <dbReference type="ARBA" id="ARBA00023098"/>
    </source>
</evidence>
<evidence type="ECO:0000256" key="5">
    <source>
        <dbReference type="ARBA" id="ARBA00022452"/>
    </source>
</evidence>
<evidence type="ECO:0000256" key="3">
    <source>
        <dbReference type="ARBA" id="ARBA00010525"/>
    </source>
</evidence>
<dbReference type="SUPFAM" id="SSF56931">
    <property type="entry name" value="Outer membrane phospholipase A (OMPLA)"/>
    <property type="match status" value="1"/>
</dbReference>
<evidence type="ECO:0000256" key="13">
    <source>
        <dbReference type="ARBA" id="ARBA00023136"/>
    </source>
</evidence>
<evidence type="ECO:0000256" key="17">
    <source>
        <dbReference type="RuleBase" id="RU366027"/>
    </source>
</evidence>
<dbReference type="OrthoDB" id="188433at2"/>
<dbReference type="GO" id="GO:0004623">
    <property type="term" value="F:phospholipase A2 activity"/>
    <property type="evidence" value="ECO:0007669"/>
    <property type="project" value="UniProtKB-EC"/>
</dbReference>
<evidence type="ECO:0000256" key="11">
    <source>
        <dbReference type="ARBA" id="ARBA00022963"/>
    </source>
</evidence>
<keyword evidence="8" id="KW-0732">Signal</keyword>
<proteinExistence type="inferred from homology"/>
<evidence type="ECO:0000256" key="6">
    <source>
        <dbReference type="ARBA" id="ARBA00022692"/>
    </source>
</evidence>
<dbReference type="GO" id="GO:0008970">
    <property type="term" value="F:phospholipase A1 activity"/>
    <property type="evidence" value="ECO:0007669"/>
    <property type="project" value="UniProtKB-EC"/>
</dbReference>
<feature type="active site" description="Proton acceptor" evidence="15">
    <location>
        <position position="278"/>
    </location>
</feature>
<dbReference type="Gene3D" id="2.40.230.10">
    <property type="entry name" value="Phospholipase A1"/>
    <property type="match status" value="1"/>
</dbReference>
<evidence type="ECO:0000256" key="8">
    <source>
        <dbReference type="ARBA" id="ARBA00022729"/>
    </source>
</evidence>
<dbReference type="AlphaFoldDB" id="A0A3A1YT22"/>
<dbReference type="Pfam" id="PF02253">
    <property type="entry name" value="PLA1"/>
    <property type="match status" value="1"/>
</dbReference>
<comment type="cofactor">
    <cofactor evidence="17">
        <name>Ca(2+)</name>
        <dbReference type="ChEBI" id="CHEBI:29108"/>
    </cofactor>
    <text evidence="17">Binds 1 Ca(2+) ion per monomer. In the dimeric form the Ca(2+) is bound by different amino acids with binding of each Ca(2+) shared with ligands coming from each monomer. The Ca(2+) ion may have a role in catalysis.</text>
</comment>
<dbReference type="PRINTS" id="PR01486">
    <property type="entry name" value="PHPHLIPASEA1"/>
</dbReference>
<dbReference type="InterPro" id="IPR003187">
    <property type="entry name" value="PLipase_A1"/>
</dbReference>
<feature type="active site" description="Nucleophile" evidence="15">
    <location>
        <position position="280"/>
    </location>
</feature>
<keyword evidence="9 17" id="KW-0378">Hydrolase</keyword>
<gene>
    <name evidence="18" type="ORF">CJP73_09540</name>
</gene>
<sequence length="413" mass="46481">MKLDDLCRSGITLLFFIITFAMGAHSRAETPPTHRVVYSVAQQSALPGQTITLEETRLNATKQPLQWQPEHAARVVWHSSEGTYAAHALLDNPEQTYILQPGSFQTVKRTLHLPAELSPGATTINIEGYAGLLALNITADHANLENNGLPPTPVLASTAHTVPNQRLQPAPTSAFDAFRNAISSYEPVYFDAGGRDGANARFQISFKYRLFSPEPNASSQWHNHFYLGYTQTSLWDLAGRSKPFVDTTYNPAVFWHNPLLWESDSTHWAAGLASGISHRSNGKSGADSRSLNEAFIQPEFNYRFNDGSQLSFQPRFKTYFNKNENPDYADYLGYVDWKLRWAQPNGWVVTGLYKQGKQGRTTTQLEVAWPLKRTFLNMNGYAHIQYFQGYGQTLLNYRQKSEPQIRFGLALVP</sequence>
<dbReference type="PANTHER" id="PTHR40457">
    <property type="entry name" value="PHOSPHOLIPASE A1"/>
    <property type="match status" value="1"/>
</dbReference>